<dbReference type="InterPro" id="IPR012910">
    <property type="entry name" value="Plug_dom"/>
</dbReference>
<evidence type="ECO:0000256" key="4">
    <source>
        <dbReference type="ARBA" id="ARBA00022692"/>
    </source>
</evidence>
<dbReference type="InterPro" id="IPR036942">
    <property type="entry name" value="Beta-barrel_TonB_sf"/>
</dbReference>
<dbReference type="RefSeq" id="WP_126718679.1">
    <property type="nucleotide sequence ID" value="NZ_RWJF01000001.1"/>
</dbReference>
<comment type="caution">
    <text evidence="14">The sequence shown here is derived from an EMBL/GenBank/DDBJ whole genome shotgun (WGS) entry which is preliminary data.</text>
</comment>
<gene>
    <name evidence="14" type="ORF">HMF7854_08330</name>
</gene>
<dbReference type="InterPro" id="IPR037066">
    <property type="entry name" value="Plug_dom_sf"/>
</dbReference>
<dbReference type="SUPFAM" id="SSF56935">
    <property type="entry name" value="Porins"/>
    <property type="match status" value="1"/>
</dbReference>
<dbReference type="GO" id="GO:0009279">
    <property type="term" value="C:cell outer membrane"/>
    <property type="evidence" value="ECO:0007669"/>
    <property type="project" value="UniProtKB-SubCell"/>
</dbReference>
<feature type="region of interest" description="Disordered" evidence="10">
    <location>
        <begin position="36"/>
        <end position="89"/>
    </location>
</feature>
<dbReference type="Gene3D" id="2.40.170.20">
    <property type="entry name" value="TonB-dependent receptor, beta-barrel domain"/>
    <property type="match status" value="1"/>
</dbReference>
<dbReference type="EMBL" id="RWJF01000001">
    <property type="protein sequence ID" value="RST30845.1"/>
    <property type="molecule type" value="Genomic_DNA"/>
</dbReference>
<evidence type="ECO:0000256" key="6">
    <source>
        <dbReference type="ARBA" id="ARBA00023136"/>
    </source>
</evidence>
<dbReference type="InterPro" id="IPR039426">
    <property type="entry name" value="TonB-dep_rcpt-like"/>
</dbReference>
<keyword evidence="15" id="KW-1185">Reference proteome</keyword>
<comment type="similarity">
    <text evidence="8 9">Belongs to the TonB-dependent receptor family.</text>
</comment>
<evidence type="ECO:0000313" key="15">
    <source>
        <dbReference type="Proteomes" id="UP000274661"/>
    </source>
</evidence>
<comment type="subcellular location">
    <subcellularLocation>
        <location evidence="1 8">Cell outer membrane</location>
        <topology evidence="1 8">Multi-pass membrane protein</topology>
    </subcellularLocation>
</comment>
<keyword evidence="7 8" id="KW-0998">Cell outer membrane</keyword>
<dbReference type="Pfam" id="PF00593">
    <property type="entry name" value="TonB_dep_Rec_b-barrel"/>
    <property type="match status" value="1"/>
</dbReference>
<feature type="domain" description="TonB-dependent receptor-like beta-barrel" evidence="12">
    <location>
        <begin position="522"/>
        <end position="1087"/>
    </location>
</feature>
<keyword evidence="14" id="KW-0675">Receptor</keyword>
<evidence type="ECO:0000256" key="7">
    <source>
        <dbReference type="ARBA" id="ARBA00023237"/>
    </source>
</evidence>
<evidence type="ECO:0000256" key="10">
    <source>
        <dbReference type="SAM" id="MobiDB-lite"/>
    </source>
</evidence>
<dbReference type="Pfam" id="PF07715">
    <property type="entry name" value="Plug"/>
    <property type="match status" value="1"/>
</dbReference>
<feature type="chain" id="PRO_5018627662" evidence="11">
    <location>
        <begin position="32"/>
        <end position="1121"/>
    </location>
</feature>
<organism evidence="14 15">
    <name type="scientific">Sphingomonas ginkgonis</name>
    <dbReference type="NCBI Taxonomy" id="2315330"/>
    <lineage>
        <taxon>Bacteria</taxon>
        <taxon>Pseudomonadati</taxon>
        <taxon>Pseudomonadota</taxon>
        <taxon>Alphaproteobacteria</taxon>
        <taxon>Sphingomonadales</taxon>
        <taxon>Sphingomonadaceae</taxon>
        <taxon>Sphingomonas</taxon>
    </lineage>
</organism>
<evidence type="ECO:0000256" key="1">
    <source>
        <dbReference type="ARBA" id="ARBA00004571"/>
    </source>
</evidence>
<feature type="compositionally biased region" description="Pro residues" evidence="10">
    <location>
        <begin position="36"/>
        <end position="45"/>
    </location>
</feature>
<keyword evidence="3 8" id="KW-1134">Transmembrane beta strand</keyword>
<evidence type="ECO:0000259" key="12">
    <source>
        <dbReference type="Pfam" id="PF00593"/>
    </source>
</evidence>
<proteinExistence type="inferred from homology"/>
<reference evidence="14 15" key="1">
    <citation type="submission" date="2018-12" db="EMBL/GenBank/DDBJ databases">
        <title>Sphingomonas sp. HMF7854 Genome sequencing and assembly.</title>
        <authorList>
            <person name="Cha I."/>
            <person name="Kang H."/>
            <person name="Kim H."/>
            <person name="Kang J."/>
            <person name="Joh K."/>
        </authorList>
    </citation>
    <scope>NUCLEOTIDE SEQUENCE [LARGE SCALE GENOMIC DNA]</scope>
    <source>
        <strain evidence="14 15">HMF7854</strain>
    </source>
</reference>
<protein>
    <submittedName>
        <fullName evidence="14">TonB-dependent receptor</fullName>
    </submittedName>
</protein>
<accession>A0A3R9YMG6</accession>
<evidence type="ECO:0000259" key="13">
    <source>
        <dbReference type="Pfam" id="PF07715"/>
    </source>
</evidence>
<keyword evidence="11" id="KW-0732">Signal</keyword>
<dbReference type="Proteomes" id="UP000274661">
    <property type="component" value="Unassembled WGS sequence"/>
</dbReference>
<feature type="compositionally biased region" description="Polar residues" evidence="10">
    <location>
        <begin position="69"/>
        <end position="80"/>
    </location>
</feature>
<dbReference type="PROSITE" id="PS52016">
    <property type="entry name" value="TONB_DEPENDENT_REC_3"/>
    <property type="match status" value="1"/>
</dbReference>
<feature type="signal peptide" evidence="11">
    <location>
        <begin position="1"/>
        <end position="31"/>
    </location>
</feature>
<dbReference type="Gene3D" id="2.170.130.10">
    <property type="entry name" value="TonB-dependent receptor, plug domain"/>
    <property type="match status" value="1"/>
</dbReference>
<sequence>MGGLQVKYRTILSATALQTGALLLFASGAAAAVQPVPAPPAPPAGPSDTTNSTNPADVIPVTKADEGTASRSDQSITVTGSRIRRPNLESPIPVTSIAGEQVFQRGQTNIGDALNDLPQLRSTFAQQNPGLGIGIAGLNLLDLRGLGTARTLVLVNGRRHVAADILNNAVSPDVNTIPNDLVERVDIVTGSNSAVYGSDAIAGVVNFVLKRDYNGLQLRGQGALAGANFGGNYYTSALFGKNFADGRGNITLHGEYSDQKRIFGSEIPWFRRVDGLGVIDVDTAGLPNGSDGFPDRTLVRDIRQTSISYLGLVPITQSAANPRCGTGLAATNGPSGTTGGLPYNCTYLFTPDGRLVQQTGTRYSTGIIGGILGGNGTTGREGQQLSVLPSLNRVNFNMLAHYTVSDAFEPFIEAKWNRVNALGNNAGPSFIQGTFGQFDIRERVRLDNPFLNPADRTTIANAILASGCNTSLTAACSATRTTLSGQGIGGALNAADITAINAGTYRFVDARTLLDAGIRDEKFRRDTYRIVLGARGTFNNDWHYELSGNYGKFKQDTTTYGYLDRQRFLLSLDSGRNPATGQIQCRSQYDPASATAFTRGLSPDQIAQEQAKLAADIAACTPYNPFGAGNNAAAVNYFSYNAHTKASLTQLDFLGTLSGDSSQLFELPGGPIGFSIGAEYRRERARYKDDPFVETGLTNAVVIGEFDPPTFAVKEAFGEINVPILKDRPFFHDLSLNGAGRVSDYKGAVGTVYTYNYGAEYAPVRDLRFRGNYGKAVRAPNVSETGFPVVPNFAPGFVDPCSSTQIGSNPNRQANCSADLGNLLAGIPNVTRSLPILSGSNPNLKPEVSHSLTLGGVLTPRFIPGFSLSVDYYNIKVKNVIVSLSAQAIVNGCYDAASLDNPFCPLFQRFRGAGTGPLGELPGEVLGNTLLSAGQNFAKRVRRGIDFNANYRKQLTSNIGLDTSVIYVHGLQSSNFQDPSRPAFEDRLLSELGDPKDEVRFDADLKVGKVTFGYRMHYIGSMFVTAYEDVNPLASACTPNGCPPNNADYADIVKYPAITYHDLRFSVDLGQTYKASNVQVYGGVDNVFDRHPPLGSTGTGSGSAIYDIRGRNFYLGAKVRF</sequence>
<dbReference type="PANTHER" id="PTHR47234">
    <property type="match status" value="1"/>
</dbReference>
<keyword evidence="4 8" id="KW-0812">Transmembrane</keyword>
<evidence type="ECO:0000256" key="11">
    <source>
        <dbReference type="SAM" id="SignalP"/>
    </source>
</evidence>
<evidence type="ECO:0000256" key="9">
    <source>
        <dbReference type="RuleBase" id="RU003357"/>
    </source>
</evidence>
<name>A0A3R9YMG6_9SPHN</name>
<dbReference type="PANTHER" id="PTHR47234:SF2">
    <property type="entry name" value="TONB-DEPENDENT RECEPTOR"/>
    <property type="match status" value="1"/>
</dbReference>
<evidence type="ECO:0000256" key="2">
    <source>
        <dbReference type="ARBA" id="ARBA00022448"/>
    </source>
</evidence>
<dbReference type="AlphaFoldDB" id="A0A3R9YMG6"/>
<feature type="domain" description="TonB-dependent receptor plug" evidence="13">
    <location>
        <begin position="88"/>
        <end position="204"/>
    </location>
</feature>
<evidence type="ECO:0000256" key="3">
    <source>
        <dbReference type="ARBA" id="ARBA00022452"/>
    </source>
</evidence>
<keyword evidence="2 8" id="KW-0813">Transport</keyword>
<evidence type="ECO:0000256" key="8">
    <source>
        <dbReference type="PROSITE-ProRule" id="PRU01360"/>
    </source>
</evidence>
<evidence type="ECO:0000313" key="14">
    <source>
        <dbReference type="EMBL" id="RST30845.1"/>
    </source>
</evidence>
<dbReference type="InterPro" id="IPR000531">
    <property type="entry name" value="Beta-barrel_TonB"/>
</dbReference>
<evidence type="ECO:0000256" key="5">
    <source>
        <dbReference type="ARBA" id="ARBA00023077"/>
    </source>
</evidence>
<keyword evidence="6 8" id="KW-0472">Membrane</keyword>
<keyword evidence="5 9" id="KW-0798">TonB box</keyword>
<dbReference type="OrthoDB" id="7051241at2"/>